<dbReference type="PANTHER" id="PTHR33116:SF87">
    <property type="entry name" value="OS01G0158850 PROTEIN"/>
    <property type="match status" value="1"/>
</dbReference>
<dbReference type="InterPro" id="IPR036691">
    <property type="entry name" value="Endo/exonu/phosph_ase_sf"/>
</dbReference>
<dbReference type="SUPFAM" id="SSF56672">
    <property type="entry name" value="DNA/RNA polymerases"/>
    <property type="match status" value="1"/>
</dbReference>
<dbReference type="Gramene" id="HORVU.MOREX.r3.7HG0705150.1">
    <property type="protein sequence ID" value="HORVU.MOREX.r3.7HG0705150.1"/>
    <property type="gene ID" value="HORVU.MOREX.r3.7HG0705150"/>
</dbReference>
<name>A0A8I6YC23_HORVV</name>
<dbReference type="Pfam" id="PF00078">
    <property type="entry name" value="RVT_1"/>
    <property type="match status" value="1"/>
</dbReference>
<sequence>MKLLCWNIRGLGLNGRRRRLIEYLRQEEIDIVGLEETIRQDFSMHELHGLSYQQFASQWLPATGQFGGILLGVREDAFSVEYMDRGEFFVSMTVTDRQVHLSWEVIIVYGLVDHGHSADLLAELKNKVEGCTTPVVVAGDFNLIRWDSNKSSPNVDRVRMRLFNDCIADLALREIARVGARFTWSNKQADPIRSVLDRVIVSAQWEVMFPLFSLKVVTRIGSDHTPLLFSSGEEPPLGPVTSSLRCSGWSNRVSLSWINFGVIALIPKVVGASDIRQFRRITVINVVERIFVKVCATRLSPVAERIAHPLQSAFLKGRWIHDGILTLHEIVHEVASKGLKGVFLKLEFQKLYDRPGWSFLRLVMQRRGFDERWCSWIMQLVRSGNTTININGKVGPFFQASRGVKQGDPVSPLLFNLAVDALAGILDKGKLAGHLQGVVGHLIPDGGVTHLQYAHDTMIMVEGSDSDIVHLKFLLLCFEEMSALKINFDKSEVVVLGYSEAEQQKIADNLNCRLASFPISYLGMPLADSMILMSGFDPLVGRVASRAEPWCGRFTSKGSKTILSSSNLASLPMYMMGMYILPKGVHSAFDKELARFF</sequence>
<evidence type="ECO:0000313" key="2">
    <source>
        <dbReference type="EnsemblPlants" id="HORVU.MOREX.r3.7HG0705150.1"/>
    </source>
</evidence>
<protein>
    <recommendedName>
        <fullName evidence="1">Reverse transcriptase domain-containing protein</fullName>
    </recommendedName>
</protein>
<dbReference type="Gramene" id="HORVU.MOREX.r2.7HG0584890.1">
    <property type="protein sequence ID" value="HORVU.MOREX.r2.7HG0584890.1"/>
    <property type="gene ID" value="HORVU.MOREX.r2.7HG0584890"/>
</dbReference>
<proteinExistence type="predicted"/>
<dbReference type="Proteomes" id="UP000011116">
    <property type="component" value="Chromosome 7H"/>
</dbReference>
<evidence type="ECO:0000313" key="3">
    <source>
        <dbReference type="Proteomes" id="UP000011116"/>
    </source>
</evidence>
<dbReference type="InterPro" id="IPR043502">
    <property type="entry name" value="DNA/RNA_pol_sf"/>
</dbReference>
<accession>A0A8I6YC23</accession>
<keyword evidence="3" id="KW-1185">Reference proteome</keyword>
<dbReference type="PANTHER" id="PTHR33116">
    <property type="entry name" value="REVERSE TRANSCRIPTASE ZINC-BINDING DOMAIN-CONTAINING PROTEIN-RELATED-RELATED"/>
    <property type="match status" value="1"/>
</dbReference>
<dbReference type="CDD" id="cd01650">
    <property type="entry name" value="RT_nLTR_like"/>
    <property type="match status" value="1"/>
</dbReference>
<reference evidence="2" key="3">
    <citation type="submission" date="2022-01" db="UniProtKB">
        <authorList>
            <consortium name="EnsemblPlants"/>
        </authorList>
    </citation>
    <scope>IDENTIFICATION</scope>
    <source>
        <strain evidence="2">subsp. vulgare</strain>
    </source>
</reference>
<dbReference type="AlphaFoldDB" id="A0A8I6YC23"/>
<feature type="domain" description="Reverse transcriptase" evidence="1">
    <location>
        <begin position="247"/>
        <end position="526"/>
    </location>
</feature>
<dbReference type="InterPro" id="IPR000477">
    <property type="entry name" value="RT_dom"/>
</dbReference>
<dbReference type="Gene3D" id="3.60.10.10">
    <property type="entry name" value="Endonuclease/exonuclease/phosphatase"/>
    <property type="match status" value="1"/>
</dbReference>
<dbReference type="EnsemblPlants" id="HORVU.MOREX.r3.7HG0705150.1">
    <property type="protein sequence ID" value="HORVU.MOREX.r3.7HG0705150.1"/>
    <property type="gene ID" value="HORVU.MOREX.r3.7HG0705150"/>
</dbReference>
<organism evidence="2 3">
    <name type="scientific">Hordeum vulgare subsp. vulgare</name>
    <name type="common">Domesticated barley</name>
    <dbReference type="NCBI Taxonomy" id="112509"/>
    <lineage>
        <taxon>Eukaryota</taxon>
        <taxon>Viridiplantae</taxon>
        <taxon>Streptophyta</taxon>
        <taxon>Embryophyta</taxon>
        <taxon>Tracheophyta</taxon>
        <taxon>Spermatophyta</taxon>
        <taxon>Magnoliopsida</taxon>
        <taxon>Liliopsida</taxon>
        <taxon>Poales</taxon>
        <taxon>Poaceae</taxon>
        <taxon>BOP clade</taxon>
        <taxon>Pooideae</taxon>
        <taxon>Triticodae</taxon>
        <taxon>Triticeae</taxon>
        <taxon>Hordeinae</taxon>
        <taxon>Hordeum</taxon>
    </lineage>
</organism>
<dbReference type="SMR" id="A0A8I6YC23"/>
<dbReference type="GO" id="GO:0003824">
    <property type="term" value="F:catalytic activity"/>
    <property type="evidence" value="ECO:0007669"/>
    <property type="project" value="InterPro"/>
</dbReference>
<dbReference type="SUPFAM" id="SSF56219">
    <property type="entry name" value="DNase I-like"/>
    <property type="match status" value="1"/>
</dbReference>
<reference evidence="3" key="1">
    <citation type="journal article" date="2012" name="Nature">
        <title>A physical, genetic and functional sequence assembly of the barley genome.</title>
        <authorList>
            <consortium name="The International Barley Genome Sequencing Consortium"/>
            <person name="Mayer K.F."/>
            <person name="Waugh R."/>
            <person name="Brown J.W."/>
            <person name="Schulman A."/>
            <person name="Langridge P."/>
            <person name="Platzer M."/>
            <person name="Fincher G.B."/>
            <person name="Muehlbauer G.J."/>
            <person name="Sato K."/>
            <person name="Close T.J."/>
            <person name="Wise R.P."/>
            <person name="Stein N."/>
        </authorList>
    </citation>
    <scope>NUCLEOTIDE SEQUENCE [LARGE SCALE GENOMIC DNA]</scope>
    <source>
        <strain evidence="3">cv. Morex</strain>
    </source>
</reference>
<dbReference type="PROSITE" id="PS50878">
    <property type="entry name" value="RT_POL"/>
    <property type="match status" value="1"/>
</dbReference>
<evidence type="ECO:0000259" key="1">
    <source>
        <dbReference type="PROSITE" id="PS50878"/>
    </source>
</evidence>
<reference evidence="2" key="2">
    <citation type="submission" date="2020-10" db="EMBL/GenBank/DDBJ databases">
        <authorList>
            <person name="Scholz U."/>
            <person name="Mascher M."/>
            <person name="Fiebig A."/>
        </authorList>
    </citation>
    <scope>NUCLEOTIDE SEQUENCE [LARGE SCALE GENOMIC DNA]</scope>
    <source>
        <strain evidence="2">cv. Morex</strain>
    </source>
</reference>
<dbReference type="InterPro" id="IPR005135">
    <property type="entry name" value="Endo/exonuclease/phosphatase"/>
</dbReference>
<dbReference type="Pfam" id="PF03372">
    <property type="entry name" value="Exo_endo_phos"/>
    <property type="match status" value="1"/>
</dbReference>